<dbReference type="GO" id="GO:0005634">
    <property type="term" value="C:nucleus"/>
    <property type="evidence" value="ECO:0007669"/>
    <property type="project" value="TreeGrafter"/>
</dbReference>
<reference evidence="4" key="1">
    <citation type="submission" date="2021-04" db="EMBL/GenBank/DDBJ databases">
        <authorList>
            <person name="Cornetti L."/>
        </authorList>
    </citation>
    <scope>NUCLEOTIDE SEQUENCE</scope>
</reference>
<dbReference type="Pfam" id="PF13862">
    <property type="entry name" value="BCCIP"/>
    <property type="match status" value="1"/>
</dbReference>
<comment type="similarity">
    <text evidence="1 2">Belongs to the BCP1 family.</text>
</comment>
<proteinExistence type="inferred from homology"/>
<organism evidence="4">
    <name type="scientific">Evadne anonyx</name>
    <dbReference type="NCBI Taxonomy" id="141404"/>
    <lineage>
        <taxon>Eukaryota</taxon>
        <taxon>Metazoa</taxon>
        <taxon>Ecdysozoa</taxon>
        <taxon>Arthropoda</taxon>
        <taxon>Crustacea</taxon>
        <taxon>Branchiopoda</taxon>
        <taxon>Diplostraca</taxon>
        <taxon>Cladocera</taxon>
        <taxon>Onychopoda</taxon>
        <taxon>Podonidae</taxon>
        <taxon>Evadne</taxon>
    </lineage>
</organism>
<dbReference type="InterPro" id="IPR025602">
    <property type="entry name" value="BCP1_family"/>
</dbReference>
<dbReference type="PANTHER" id="PTHR13261:SF0">
    <property type="entry name" value="BRCA2 AND CDKN1A-INTERACTING PROTEIN"/>
    <property type="match status" value="1"/>
</dbReference>
<gene>
    <name evidence="4" type="primary">EOG090X0C3Y</name>
</gene>
<feature type="compositionally biased region" description="Polar residues" evidence="3">
    <location>
        <begin position="1"/>
        <end position="15"/>
    </location>
</feature>
<evidence type="ECO:0000256" key="3">
    <source>
        <dbReference type="SAM" id="MobiDB-lite"/>
    </source>
</evidence>
<dbReference type="PANTHER" id="PTHR13261">
    <property type="entry name" value="BRCA2 AND CDKN1A INTERACTING PROTEIN"/>
    <property type="match status" value="1"/>
</dbReference>
<sequence length="304" mass="34112">MSGTNNKAETETNGLKRSFEDEDDSSSMEDDSENEENEENEDEEMELGENDKEIQVDFEGQIPCLEDFAGIKSLLHQLFLKAHVNLSSLTDLILAQSFVGSVLKQCFDEDDDDASDDESALDEVFGITTVLNLTHHKEAECIKQLTKYIIGRTHKKASSLFENPANEVGLLINERFINIPPQVSVPLLENLNGEIENANKEGKPFKFTHLILISKMHESVVKGPAGKKKKAKDDSNILWVNAEEEPAVEFGEILGEYSVRNESDAAVGGTWDEEDEQFDPKRRITVLKFDQLPEIMNSIKSFLS</sequence>
<accession>A0A9N6WXQ3</accession>
<dbReference type="EMBL" id="OC986098">
    <property type="protein sequence ID" value="CAG4642753.1"/>
    <property type="molecule type" value="Genomic_DNA"/>
</dbReference>
<feature type="compositionally biased region" description="Acidic residues" evidence="3">
    <location>
        <begin position="20"/>
        <end position="48"/>
    </location>
</feature>
<dbReference type="AlphaFoldDB" id="A0A9N6WXQ3"/>
<dbReference type="PIRSF" id="PIRSF028983">
    <property type="entry name" value="BCP1"/>
    <property type="match status" value="1"/>
</dbReference>
<protein>
    <recommendedName>
        <fullName evidence="2">Protein BCCIP homolog</fullName>
    </recommendedName>
</protein>
<evidence type="ECO:0000256" key="1">
    <source>
        <dbReference type="ARBA" id="ARBA00006781"/>
    </source>
</evidence>
<evidence type="ECO:0000256" key="2">
    <source>
        <dbReference type="PIRNR" id="PIRNR028983"/>
    </source>
</evidence>
<name>A0A9N6WXQ3_9CRUS</name>
<feature type="region of interest" description="Disordered" evidence="3">
    <location>
        <begin position="1"/>
        <end position="49"/>
    </location>
</feature>
<evidence type="ECO:0000313" key="4">
    <source>
        <dbReference type="EMBL" id="CAG4642753.1"/>
    </source>
</evidence>